<gene>
    <name evidence="2" type="ORF">NFC73_06430</name>
</gene>
<dbReference type="Gene3D" id="3.10.180.10">
    <property type="entry name" value="2,3-Dihydroxybiphenyl 1,2-Dioxygenase, domain 1"/>
    <property type="match status" value="1"/>
</dbReference>
<sequence length="130" mass="13935">MGGVVHFEIPADDESRARAFYQSVFGWTFQVLPEMEYSLAMTTPLNDQGIPAEPGAINGGIFHRGDMLQAPVVTIDVEDIDGALARIGQLGGATVRGRMEVPGSGWNAYFRDSEGNVIGLWQNAEPAAPA</sequence>
<dbReference type="PANTHER" id="PTHR33993:SF2">
    <property type="entry name" value="VOC DOMAIN-CONTAINING PROTEIN"/>
    <property type="match status" value="1"/>
</dbReference>
<comment type="caution">
    <text evidence="2">The sequence shown here is derived from an EMBL/GenBank/DDBJ whole genome shotgun (WGS) entry which is preliminary data.</text>
</comment>
<evidence type="ECO:0000313" key="2">
    <source>
        <dbReference type="EMBL" id="MCP8999376.1"/>
    </source>
</evidence>
<protein>
    <submittedName>
        <fullName evidence="2">VOC family protein</fullName>
    </submittedName>
</protein>
<reference evidence="2 3" key="1">
    <citation type="submission" date="2022-06" db="EMBL/GenBank/DDBJ databases">
        <title>Pseudarthrobacter sp. strain RMG13 Genome sequencing and assembly.</title>
        <authorList>
            <person name="Kim I."/>
        </authorList>
    </citation>
    <scope>NUCLEOTIDE SEQUENCE [LARGE SCALE GENOMIC DNA]</scope>
    <source>
        <strain evidence="2 3">RMG13</strain>
    </source>
</reference>
<name>A0ABT1LMM6_9MICC</name>
<dbReference type="InterPro" id="IPR029068">
    <property type="entry name" value="Glyas_Bleomycin-R_OHBP_Dase"/>
</dbReference>
<evidence type="ECO:0000313" key="3">
    <source>
        <dbReference type="Proteomes" id="UP001524318"/>
    </source>
</evidence>
<accession>A0ABT1LMM6</accession>
<dbReference type="EMBL" id="JANCLV010000003">
    <property type="protein sequence ID" value="MCP8999376.1"/>
    <property type="molecule type" value="Genomic_DNA"/>
</dbReference>
<dbReference type="InterPro" id="IPR053863">
    <property type="entry name" value="Glyoxy/Ble-like_N"/>
</dbReference>
<dbReference type="Pfam" id="PF22677">
    <property type="entry name" value="Ble-like_N"/>
    <property type="match status" value="1"/>
</dbReference>
<dbReference type="PANTHER" id="PTHR33993">
    <property type="entry name" value="GLYOXALASE-RELATED"/>
    <property type="match status" value="1"/>
</dbReference>
<feature type="domain" description="VOC" evidence="1">
    <location>
        <begin position="3"/>
        <end position="123"/>
    </location>
</feature>
<dbReference type="CDD" id="cd07247">
    <property type="entry name" value="SgaA_N_like"/>
    <property type="match status" value="1"/>
</dbReference>
<dbReference type="Proteomes" id="UP001524318">
    <property type="component" value="Unassembled WGS sequence"/>
</dbReference>
<dbReference type="RefSeq" id="WP_254748624.1">
    <property type="nucleotide sequence ID" value="NZ_JANCLV010000003.1"/>
</dbReference>
<dbReference type="SUPFAM" id="SSF54593">
    <property type="entry name" value="Glyoxalase/Bleomycin resistance protein/Dihydroxybiphenyl dioxygenase"/>
    <property type="match status" value="1"/>
</dbReference>
<dbReference type="PROSITE" id="PS51819">
    <property type="entry name" value="VOC"/>
    <property type="match status" value="1"/>
</dbReference>
<keyword evidence="3" id="KW-1185">Reference proteome</keyword>
<proteinExistence type="predicted"/>
<organism evidence="2 3">
    <name type="scientific">Pseudarthrobacter humi</name>
    <dbReference type="NCBI Taxonomy" id="2952523"/>
    <lineage>
        <taxon>Bacteria</taxon>
        <taxon>Bacillati</taxon>
        <taxon>Actinomycetota</taxon>
        <taxon>Actinomycetes</taxon>
        <taxon>Micrococcales</taxon>
        <taxon>Micrococcaceae</taxon>
        <taxon>Pseudarthrobacter</taxon>
    </lineage>
</organism>
<evidence type="ECO:0000259" key="1">
    <source>
        <dbReference type="PROSITE" id="PS51819"/>
    </source>
</evidence>
<dbReference type="InterPro" id="IPR052164">
    <property type="entry name" value="Anthracycline_SecMetBiosynth"/>
</dbReference>
<dbReference type="InterPro" id="IPR037523">
    <property type="entry name" value="VOC_core"/>
</dbReference>